<name>A0A8T0FKL9_ARGBR</name>
<dbReference type="EMBL" id="JABXBU010000012">
    <property type="protein sequence ID" value="KAF8789910.1"/>
    <property type="molecule type" value="Genomic_DNA"/>
</dbReference>
<evidence type="ECO:0000259" key="6">
    <source>
        <dbReference type="PROSITE" id="PS50940"/>
    </source>
</evidence>
<feature type="domain" description="Chitin-binding type-2" evidence="6">
    <location>
        <begin position="300"/>
        <end position="356"/>
    </location>
</feature>
<feature type="domain" description="Chitin-binding type-2" evidence="6">
    <location>
        <begin position="145"/>
        <end position="200"/>
    </location>
</feature>
<evidence type="ECO:0000256" key="1">
    <source>
        <dbReference type="ARBA" id="ARBA00022669"/>
    </source>
</evidence>
<dbReference type="Proteomes" id="UP000807504">
    <property type="component" value="Unassembled WGS sequence"/>
</dbReference>
<feature type="domain" description="Chitin-binding type-2" evidence="6">
    <location>
        <begin position="26"/>
        <end position="72"/>
    </location>
</feature>
<evidence type="ECO:0000313" key="7">
    <source>
        <dbReference type="EMBL" id="KAF8789910.1"/>
    </source>
</evidence>
<keyword evidence="3" id="KW-0677">Repeat</keyword>
<evidence type="ECO:0000256" key="5">
    <source>
        <dbReference type="ARBA" id="ARBA00023180"/>
    </source>
</evidence>
<evidence type="ECO:0000256" key="3">
    <source>
        <dbReference type="ARBA" id="ARBA00022737"/>
    </source>
</evidence>
<dbReference type="SMART" id="SM00494">
    <property type="entry name" value="ChtBD2"/>
    <property type="match status" value="5"/>
</dbReference>
<dbReference type="InterPro" id="IPR051940">
    <property type="entry name" value="Chitin_bind-dev_reg"/>
</dbReference>
<dbReference type="PANTHER" id="PTHR23301">
    <property type="entry name" value="CHITIN BINDING PERITROPHIN-A"/>
    <property type="match status" value="1"/>
</dbReference>
<dbReference type="Gene3D" id="2.170.140.10">
    <property type="entry name" value="Chitin binding domain"/>
    <property type="match status" value="5"/>
</dbReference>
<dbReference type="InterPro" id="IPR036508">
    <property type="entry name" value="Chitin-bd_dom_sf"/>
</dbReference>
<evidence type="ECO:0000256" key="2">
    <source>
        <dbReference type="ARBA" id="ARBA00022729"/>
    </source>
</evidence>
<proteinExistence type="predicted"/>
<feature type="domain" description="Chitin-binding type-2" evidence="6">
    <location>
        <begin position="74"/>
        <end position="129"/>
    </location>
</feature>
<sequence length="392" mass="43249">MPTSEIIQPNEKDIIVNQTCDCECCFYPNKTDCSRYTLCLDGYLHKGQCAEGLLFNHLDSNCDIAERVTCPQTSPSCPSQNGIYPHPTLCAAFYRCVNGQPFLEYCSENEHFKTSERKCVDPCDANCDKTLSCNTPRPPSEISGSPICIARDGLYPSEDDCSSYYMCTEGRAYPIKCPEGLHFNVEYGVCEPPCDARCDLTVDCPSPIQFAYSKSFEILPLHCPRPNGLFPVAGECGAYNLCSKGRAHLLHCPPGFHYSSKDETCETPCSAQCDKSVDCTLLNSGKSKRNLVPSVHLPLLLLCKTLSNGTLPNSKNCSSFYKCSNGKVHLMLCPRGLHFDPEDKTCKNPCLAGCDPNIQCPSEIPTPEGKCSCEILPTVLRLGREPNRYEGM</sequence>
<dbReference type="InterPro" id="IPR002557">
    <property type="entry name" value="Chitin-bd_dom"/>
</dbReference>
<reference evidence="7" key="1">
    <citation type="journal article" date="2020" name="bioRxiv">
        <title>Chromosome-level reference genome of the European wasp spider Argiope bruennichi: a resource for studies on range expansion and evolutionary adaptation.</title>
        <authorList>
            <person name="Sheffer M.M."/>
            <person name="Hoppe A."/>
            <person name="Krehenwinkel H."/>
            <person name="Uhl G."/>
            <person name="Kuss A.W."/>
            <person name="Jensen L."/>
            <person name="Jensen C."/>
            <person name="Gillespie R.G."/>
            <person name="Hoff K.J."/>
            <person name="Prost S."/>
        </authorList>
    </citation>
    <scope>NUCLEOTIDE SEQUENCE</scope>
</reference>
<feature type="domain" description="Chitin-binding type-2" evidence="6">
    <location>
        <begin position="220"/>
        <end position="275"/>
    </location>
</feature>
<dbReference type="SUPFAM" id="SSF57625">
    <property type="entry name" value="Invertebrate chitin-binding proteins"/>
    <property type="match status" value="5"/>
</dbReference>
<dbReference type="AlphaFoldDB" id="A0A8T0FKL9"/>
<protein>
    <submittedName>
        <fullName evidence="7">Peritrophin-1 like protein</fullName>
    </submittedName>
</protein>
<reference evidence="7" key="2">
    <citation type="submission" date="2020-06" db="EMBL/GenBank/DDBJ databases">
        <authorList>
            <person name="Sheffer M."/>
        </authorList>
    </citation>
    <scope>NUCLEOTIDE SEQUENCE</scope>
</reference>
<accession>A0A8T0FKL9</accession>
<gene>
    <name evidence="7" type="ORF">HNY73_007812</name>
</gene>
<dbReference type="GO" id="GO:0005576">
    <property type="term" value="C:extracellular region"/>
    <property type="evidence" value="ECO:0007669"/>
    <property type="project" value="InterPro"/>
</dbReference>
<dbReference type="Pfam" id="PF01607">
    <property type="entry name" value="CBM_14"/>
    <property type="match status" value="5"/>
</dbReference>
<keyword evidence="1" id="KW-0147">Chitin-binding</keyword>
<evidence type="ECO:0000313" key="8">
    <source>
        <dbReference type="Proteomes" id="UP000807504"/>
    </source>
</evidence>
<dbReference type="PANTHER" id="PTHR23301:SF0">
    <property type="entry name" value="CHITIN-BINDING TYPE-2 DOMAIN-CONTAINING PROTEIN-RELATED"/>
    <property type="match status" value="1"/>
</dbReference>
<organism evidence="7 8">
    <name type="scientific">Argiope bruennichi</name>
    <name type="common">Wasp spider</name>
    <name type="synonym">Aranea bruennichi</name>
    <dbReference type="NCBI Taxonomy" id="94029"/>
    <lineage>
        <taxon>Eukaryota</taxon>
        <taxon>Metazoa</taxon>
        <taxon>Ecdysozoa</taxon>
        <taxon>Arthropoda</taxon>
        <taxon>Chelicerata</taxon>
        <taxon>Arachnida</taxon>
        <taxon>Araneae</taxon>
        <taxon>Araneomorphae</taxon>
        <taxon>Entelegynae</taxon>
        <taxon>Araneoidea</taxon>
        <taxon>Araneidae</taxon>
        <taxon>Argiope</taxon>
    </lineage>
</organism>
<keyword evidence="8" id="KW-1185">Reference proteome</keyword>
<dbReference type="GO" id="GO:0008061">
    <property type="term" value="F:chitin binding"/>
    <property type="evidence" value="ECO:0007669"/>
    <property type="project" value="UniProtKB-KW"/>
</dbReference>
<comment type="caution">
    <text evidence="7">The sequence shown here is derived from an EMBL/GenBank/DDBJ whole genome shotgun (WGS) entry which is preliminary data.</text>
</comment>
<keyword evidence="2" id="KW-0732">Signal</keyword>
<keyword evidence="5" id="KW-0325">Glycoprotein</keyword>
<dbReference type="PROSITE" id="PS50940">
    <property type="entry name" value="CHIT_BIND_II"/>
    <property type="match status" value="5"/>
</dbReference>
<evidence type="ECO:0000256" key="4">
    <source>
        <dbReference type="ARBA" id="ARBA00023157"/>
    </source>
</evidence>
<keyword evidence="4" id="KW-1015">Disulfide bond</keyword>